<gene>
    <name evidence="1" type="ORF">O1611_g8256</name>
</gene>
<accession>A0ACC2JDU6</accession>
<dbReference type="EMBL" id="JAPUUL010002396">
    <property type="protein sequence ID" value="KAJ8125383.1"/>
    <property type="molecule type" value="Genomic_DNA"/>
</dbReference>
<organism evidence="1 2">
    <name type="scientific">Lasiodiplodia mahajangana</name>
    <dbReference type="NCBI Taxonomy" id="1108764"/>
    <lineage>
        <taxon>Eukaryota</taxon>
        <taxon>Fungi</taxon>
        <taxon>Dikarya</taxon>
        <taxon>Ascomycota</taxon>
        <taxon>Pezizomycotina</taxon>
        <taxon>Dothideomycetes</taxon>
        <taxon>Dothideomycetes incertae sedis</taxon>
        <taxon>Botryosphaeriales</taxon>
        <taxon>Botryosphaeriaceae</taxon>
        <taxon>Lasiodiplodia</taxon>
    </lineage>
</organism>
<protein>
    <submittedName>
        <fullName evidence="1">Uncharacterized protein</fullName>
    </submittedName>
</protein>
<proteinExistence type="predicted"/>
<comment type="caution">
    <text evidence="1">The sequence shown here is derived from an EMBL/GenBank/DDBJ whole genome shotgun (WGS) entry which is preliminary data.</text>
</comment>
<evidence type="ECO:0000313" key="2">
    <source>
        <dbReference type="Proteomes" id="UP001153332"/>
    </source>
</evidence>
<keyword evidence="2" id="KW-1185">Reference proteome</keyword>
<sequence length="164" mass="17317">MRHTTTHVPLQPAAKWRAVIALDIPPPGALAIRRLRAVVHASWRNLTDESGTSYSVSLTSGQPPVATEPADGTCEDFVVVVGVLEDDVVDIDASCDNVCVVGGLVIVDEAAVDMAIPVALVVPAPSELHGSKTTCTLRGLRHPGGPYTDTHAYGHDENKSDDPH</sequence>
<name>A0ACC2JDU6_9PEZI</name>
<reference evidence="1" key="1">
    <citation type="submission" date="2022-12" db="EMBL/GenBank/DDBJ databases">
        <title>Genome Sequence of Lasiodiplodia mahajangana.</title>
        <authorList>
            <person name="Buettner E."/>
        </authorList>
    </citation>
    <scope>NUCLEOTIDE SEQUENCE</scope>
    <source>
        <strain evidence="1">VT137</strain>
    </source>
</reference>
<evidence type="ECO:0000313" key="1">
    <source>
        <dbReference type="EMBL" id="KAJ8125383.1"/>
    </source>
</evidence>
<dbReference type="Proteomes" id="UP001153332">
    <property type="component" value="Unassembled WGS sequence"/>
</dbReference>